<dbReference type="AlphaFoldDB" id="A0A143SZQ9"/>
<name>A0A143SZQ9_STRAW</name>
<dbReference type="EMBL" id="AP017380">
    <property type="protein sequence ID" value="BAU77539.1"/>
    <property type="molecule type" value="Genomic_DNA"/>
</dbReference>
<organism evidence="1">
    <name type="scientific">Streptomyces avermitilis (strain ATCC 31267 / DSM 46492 / JCM 5070 / NBRC 14893 / NCIMB 12804 / NRRL 8165 / MA-4680)</name>
    <dbReference type="NCBI Taxonomy" id="227882"/>
    <lineage>
        <taxon>Bacteria</taxon>
        <taxon>Bacillati</taxon>
        <taxon>Actinomycetota</taxon>
        <taxon>Actinomycetes</taxon>
        <taxon>Kitasatosporales</taxon>
        <taxon>Streptomycetaceae</taxon>
        <taxon>Streptomyces</taxon>
    </lineage>
</organism>
<geneLocation type="plasmid" evidence="1">
    <name>SAP2</name>
</geneLocation>
<sequence>MASQTIDVLKPSYAGGRLGRNGRRESEATRALALRRARAERAARQAHTSSSSRLRNGRCIVQAGKGARNLKVQSVAATADFTENADVPRGRG</sequence>
<evidence type="ECO:0000313" key="1">
    <source>
        <dbReference type="EMBL" id="BAU77539.1"/>
    </source>
</evidence>
<gene>
    <name evidence="1" type="ORF">SAVERM_2p095</name>
</gene>
<protein>
    <submittedName>
        <fullName evidence="1">Uncharacterized protein</fullName>
    </submittedName>
</protein>
<accession>A0A143SZQ9</accession>
<proteinExistence type="predicted"/>
<keyword evidence="1" id="KW-0614">Plasmid</keyword>
<reference evidence="1" key="1">
    <citation type="submission" date="2016-03" db="EMBL/GenBank/DDBJ databases">
        <title>Complete sequence of the second linear plasmid SAP2 of Streptomyces avermitilis.</title>
        <authorList>
            <person name="Ikeda H."/>
        </authorList>
    </citation>
    <scope>NUCLEOTIDE SEQUENCE</scope>
    <source>
        <strain evidence="1">MA-4680</strain>
        <plasmid evidence="1">SAP2</plasmid>
    </source>
</reference>